<comment type="similarity">
    <text evidence="6">Belongs to the glycosyl hydrolase 10 (cellulase F) family.</text>
</comment>
<evidence type="ECO:0000256" key="6">
    <source>
        <dbReference type="RuleBase" id="RU361174"/>
    </source>
</evidence>
<feature type="signal peptide" evidence="7">
    <location>
        <begin position="1"/>
        <end position="26"/>
    </location>
</feature>
<dbReference type="InterPro" id="IPR003305">
    <property type="entry name" value="CenC_carb-bd"/>
</dbReference>
<dbReference type="PROSITE" id="PS51760">
    <property type="entry name" value="GH10_2"/>
    <property type="match status" value="1"/>
</dbReference>
<dbReference type="InterPro" id="IPR017853">
    <property type="entry name" value="GH"/>
</dbReference>
<dbReference type="SMART" id="SM00633">
    <property type="entry name" value="Glyco_10"/>
    <property type="match status" value="1"/>
</dbReference>
<keyword evidence="3 6" id="KW-0119">Carbohydrate metabolism</keyword>
<dbReference type="EC" id="3.2.1.8" evidence="6"/>
<sequence length="800" mass="84174">MLGLIKSWRTMGALLLGLCGALPAQAQVVQATWEDGTLQGFGPFGGVTLTNSAAVARTGSRSLLTTGRTAGYMGPSVNLTGKLVPGSSYQITAWVRLAAGTPATQVKLSMQRTAGGTTSYDSVGSSTATGVTDGGWTQITGLYALPEPAPTGLVLYIESSSETASFYVDDASVTLVSGTPGLPPNTTGLSSNFESGTQGWFGRGATVATTSESAHGGSQALLATGRAGTWAGPAYDVTNVMFNGSTYRVTAWAKLPASAGAATSQVKISLQRDAGTITSYHTVINNTTVGSSAWVRLSGTYQVAMANTRLTFYVESADTNPLMIDDVQISYVPPPSIETNIPSVAQSQLAYFPVGTIGYNGGITGVQGDLVVKHFNSLVSENNMKWGSLQAQPGVFTYANADAEVAFAKAKGLKLRGHTLAWHEQMPAWVFQDANGQALTPSPASKALVLQREVEHITQVLNHFAPHVASFYAWDVVNEVIDPAQADCMRRSPWYLLTGTDFIDTAFRTARALLPAQVKLYYNDYSTTDVPKLACLHKLVAGMKARGVPIDGIGHQMHISLAYPTPASVNNMVRSLATAFPGISQQVTEMDIKVSDNGPFYASYEDIPPAVHAQLGYAWRNYFNTFRQLGGLIDSVTIWGQADNHTWLTTGSRAEAPVLFDQSLKAKPAYWGIVDPSKLPGASLSGSIATKAGTQAARVWTLSFSNPGPGTAHGVRLAGFKLRQTGGAACTPVVKTAFPVNLGDIAAGATASTGVTIDFTGCPALAAFAVDAPFNAANGWHGDPAKGSPALTISRSNQFR</sequence>
<name>A0ABW7FB39_9BURK</name>
<gene>
    <name evidence="9" type="ORF">ACG00Y_28355</name>
</gene>
<evidence type="ECO:0000256" key="3">
    <source>
        <dbReference type="ARBA" id="ARBA00023277"/>
    </source>
</evidence>
<dbReference type="PRINTS" id="PR00134">
    <property type="entry name" value="GLHYDRLASE10"/>
</dbReference>
<organism evidence="9 10">
    <name type="scientific">Pelomonas parva</name>
    <dbReference type="NCBI Taxonomy" id="3299032"/>
    <lineage>
        <taxon>Bacteria</taxon>
        <taxon>Pseudomonadati</taxon>
        <taxon>Pseudomonadota</taxon>
        <taxon>Betaproteobacteria</taxon>
        <taxon>Burkholderiales</taxon>
        <taxon>Sphaerotilaceae</taxon>
        <taxon>Roseateles</taxon>
    </lineage>
</organism>
<dbReference type="PANTHER" id="PTHR31490">
    <property type="entry name" value="GLYCOSYL HYDROLASE"/>
    <property type="match status" value="1"/>
</dbReference>
<evidence type="ECO:0000256" key="4">
    <source>
        <dbReference type="ARBA" id="ARBA00023295"/>
    </source>
</evidence>
<evidence type="ECO:0000313" key="10">
    <source>
        <dbReference type="Proteomes" id="UP001606210"/>
    </source>
</evidence>
<protein>
    <recommendedName>
        <fullName evidence="6">Beta-xylanase</fullName>
        <ecNumber evidence="6">3.2.1.8</ecNumber>
    </recommendedName>
</protein>
<dbReference type="Pfam" id="PF00331">
    <property type="entry name" value="Glyco_hydro_10"/>
    <property type="match status" value="1"/>
</dbReference>
<evidence type="ECO:0000256" key="2">
    <source>
        <dbReference type="ARBA" id="ARBA00022801"/>
    </source>
</evidence>
<dbReference type="PANTHER" id="PTHR31490:SF90">
    <property type="entry name" value="ENDO-1,4-BETA-XYLANASE A"/>
    <property type="match status" value="1"/>
</dbReference>
<accession>A0ABW7FB39</accession>
<evidence type="ECO:0000259" key="8">
    <source>
        <dbReference type="PROSITE" id="PS51760"/>
    </source>
</evidence>
<keyword evidence="5 6" id="KW-0624">Polysaccharide degradation</keyword>
<comment type="catalytic activity">
    <reaction evidence="6">
        <text>Endohydrolysis of (1-&gt;4)-beta-D-xylosidic linkages in xylans.</text>
        <dbReference type="EC" id="3.2.1.8"/>
    </reaction>
</comment>
<keyword evidence="4 6" id="KW-0326">Glycosidase</keyword>
<dbReference type="InterPro" id="IPR008979">
    <property type="entry name" value="Galactose-bd-like_sf"/>
</dbReference>
<dbReference type="Gene3D" id="2.60.120.260">
    <property type="entry name" value="Galactose-binding domain-like"/>
    <property type="match status" value="2"/>
</dbReference>
<proteinExistence type="inferred from homology"/>
<reference evidence="9 10" key="1">
    <citation type="submission" date="2024-08" db="EMBL/GenBank/DDBJ databases">
        <authorList>
            <person name="Lu H."/>
        </authorList>
    </citation>
    <scope>NUCLEOTIDE SEQUENCE [LARGE SCALE GENOMIC DNA]</scope>
    <source>
        <strain evidence="9 10">LYH14W</strain>
    </source>
</reference>
<dbReference type="Pfam" id="PF02018">
    <property type="entry name" value="CBM_4_9"/>
    <property type="match status" value="2"/>
</dbReference>
<keyword evidence="7" id="KW-0732">Signal</keyword>
<comment type="caution">
    <text evidence="9">The sequence shown here is derived from an EMBL/GenBank/DDBJ whole genome shotgun (WGS) entry which is preliminary data.</text>
</comment>
<evidence type="ECO:0000313" key="9">
    <source>
        <dbReference type="EMBL" id="MFG6433847.1"/>
    </source>
</evidence>
<evidence type="ECO:0000256" key="7">
    <source>
        <dbReference type="SAM" id="SignalP"/>
    </source>
</evidence>
<dbReference type="Proteomes" id="UP001606210">
    <property type="component" value="Unassembled WGS sequence"/>
</dbReference>
<evidence type="ECO:0000256" key="5">
    <source>
        <dbReference type="ARBA" id="ARBA00023326"/>
    </source>
</evidence>
<dbReference type="Gene3D" id="3.20.20.80">
    <property type="entry name" value="Glycosidases"/>
    <property type="match status" value="1"/>
</dbReference>
<keyword evidence="1" id="KW-0677">Repeat</keyword>
<keyword evidence="2 6" id="KW-0378">Hydrolase</keyword>
<dbReference type="InterPro" id="IPR001000">
    <property type="entry name" value="GH10_dom"/>
</dbReference>
<feature type="chain" id="PRO_5045144678" description="Beta-xylanase" evidence="7">
    <location>
        <begin position="27"/>
        <end position="800"/>
    </location>
</feature>
<keyword evidence="10" id="KW-1185">Reference proteome</keyword>
<dbReference type="SUPFAM" id="SSF51445">
    <property type="entry name" value="(Trans)glycosidases"/>
    <property type="match status" value="1"/>
</dbReference>
<evidence type="ECO:0000256" key="1">
    <source>
        <dbReference type="ARBA" id="ARBA00022737"/>
    </source>
</evidence>
<dbReference type="SUPFAM" id="SSF49785">
    <property type="entry name" value="Galactose-binding domain-like"/>
    <property type="match status" value="2"/>
</dbReference>
<feature type="domain" description="GH10" evidence="8">
    <location>
        <begin position="338"/>
        <end position="676"/>
    </location>
</feature>
<dbReference type="RefSeq" id="WP_394484951.1">
    <property type="nucleotide sequence ID" value="NZ_JBIGHV010000017.1"/>
</dbReference>
<dbReference type="EMBL" id="JBIGHV010000017">
    <property type="protein sequence ID" value="MFG6433847.1"/>
    <property type="molecule type" value="Genomic_DNA"/>
</dbReference>
<dbReference type="InterPro" id="IPR044846">
    <property type="entry name" value="GH10"/>
</dbReference>